<dbReference type="RefSeq" id="WP_002484396.1">
    <property type="nucleotide sequence ID" value="NC_004461.1"/>
</dbReference>
<reference evidence="1 2" key="1">
    <citation type="journal article" date="2003" name="Mol. Microbiol.">
        <title>Genome-based analysis of virulence genes in a non-biofilm-forming Staphylococcus epidermidis strain (ATCC 12228).</title>
        <authorList>
            <person name="Zhang Y.Q."/>
            <person name="Ren S.X."/>
            <person name="Li H.L."/>
            <person name="Wang Y.X."/>
            <person name="Fu G."/>
            <person name="Yang J."/>
            <person name="Qin Z.Q."/>
            <person name="Miao Y.G."/>
            <person name="Wang W.Y."/>
            <person name="Chen R.S."/>
            <person name="Shen Y."/>
            <person name="Chen Z."/>
            <person name="Yuan Z.H."/>
            <person name="Zhao G.P."/>
            <person name="Qu D."/>
            <person name="Danchin A."/>
            <person name="Wen Y.M."/>
        </authorList>
    </citation>
    <scope>NUCLEOTIDE SEQUENCE [LARGE SCALE GENOMIC DNA]</scope>
    <source>
        <strain evidence="2">ATCC 12228 / FDA PCI 1200</strain>
    </source>
</reference>
<evidence type="ECO:0000313" key="1">
    <source>
        <dbReference type="EMBL" id="AAO05083.1"/>
    </source>
</evidence>
<dbReference type="OrthoDB" id="9889142at2"/>
<dbReference type="HOGENOM" id="CLU_2095365_0_0_9"/>
<organism evidence="1 2">
    <name type="scientific">Staphylococcus epidermidis (strain ATCC 12228 / FDA PCI 1200)</name>
    <dbReference type="NCBI Taxonomy" id="176280"/>
    <lineage>
        <taxon>Bacteria</taxon>
        <taxon>Bacillati</taxon>
        <taxon>Bacillota</taxon>
        <taxon>Bacilli</taxon>
        <taxon>Bacillales</taxon>
        <taxon>Staphylococcaceae</taxon>
        <taxon>Staphylococcus</taxon>
    </lineage>
</organism>
<dbReference type="EMBL" id="AE015929">
    <property type="protein sequence ID" value="AAO05083.1"/>
    <property type="molecule type" value="Genomic_DNA"/>
</dbReference>
<protein>
    <submittedName>
        <fullName evidence="1">Uncharacterized protein</fullName>
    </submittedName>
</protein>
<name>A0A0H2VGW0_STAES</name>
<sequence length="116" mass="14121">MKKINKHFYLNKEAIEKLEIIKQEKRLKTNNEVIEYLINIYEKKNDNSDIEKVFLKKLSFIDKQSQIILWQSSLLLNFFKVEPMEQASFLYDYIKEAKKDIEKENRIKQLEFLSRS</sequence>
<gene>
    <name evidence="1" type="ordered locus">SE_1484</name>
</gene>
<accession>A0A0H2VGW0</accession>
<dbReference type="KEGG" id="sep:SE_1484"/>
<evidence type="ECO:0000313" key="2">
    <source>
        <dbReference type="Proteomes" id="UP000001411"/>
    </source>
</evidence>
<dbReference type="AlphaFoldDB" id="A0A0H2VGW0"/>
<dbReference type="PATRIC" id="fig|176280.10.peg.1448"/>
<dbReference type="Proteomes" id="UP000001411">
    <property type="component" value="Chromosome"/>
</dbReference>
<proteinExistence type="predicted"/>